<dbReference type="Proteomes" id="UP001174932">
    <property type="component" value="Unassembled WGS sequence"/>
</dbReference>
<evidence type="ECO:0000313" key="1">
    <source>
        <dbReference type="EMBL" id="MDO6963324.1"/>
    </source>
</evidence>
<evidence type="ECO:0000313" key="2">
    <source>
        <dbReference type="Proteomes" id="UP001174932"/>
    </source>
</evidence>
<gene>
    <name evidence="1" type="ORF">Q4481_05100</name>
</gene>
<reference evidence="1" key="2">
    <citation type="submission" date="2023-07" db="EMBL/GenBank/DDBJ databases">
        <authorList>
            <person name="Shen H."/>
        </authorList>
    </citation>
    <scope>NUCLEOTIDE SEQUENCE</scope>
    <source>
        <strain evidence="1">TNR-22</strain>
    </source>
</reference>
<dbReference type="EMBL" id="JAUOZU010000005">
    <property type="protein sequence ID" value="MDO6963324.1"/>
    <property type="molecule type" value="Genomic_DNA"/>
</dbReference>
<name>A0ABT8YJ63_9HYPH</name>
<dbReference type="RefSeq" id="WP_304375240.1">
    <property type="nucleotide sequence ID" value="NZ_JAUOZU010000005.1"/>
</dbReference>
<comment type="caution">
    <text evidence="1">The sequence shown here is derived from an EMBL/GenBank/DDBJ whole genome shotgun (WGS) entry which is preliminary data.</text>
</comment>
<sequence length="161" mass="18158">MSFKGLFLVFMAAAGADGSGEMFSIERDLLPFGVPRQFSKRVDSDEPLSEKELRACLAAYASLESTRLELQLDESKLVISELERSAQKMRVHKPVDEIDKQMDAVEEGLTQLQPLLSDEIELFLKKRLGYFADRNAFDQTCASKTYDADMVRKLFPDGIPN</sequence>
<keyword evidence="2" id="KW-1185">Reference proteome</keyword>
<proteinExistence type="predicted"/>
<protein>
    <submittedName>
        <fullName evidence="1">Uncharacterized protein</fullName>
    </submittedName>
</protein>
<reference evidence="1" key="1">
    <citation type="journal article" date="2015" name="Int. J. Syst. Evol. Microbiol.">
        <title>Rhizobium alvei sp. nov., isolated from a freshwater river.</title>
        <authorList>
            <person name="Sheu S.Y."/>
            <person name="Huang H.W."/>
            <person name="Young C.C."/>
            <person name="Chen W.M."/>
        </authorList>
    </citation>
    <scope>NUCLEOTIDE SEQUENCE</scope>
    <source>
        <strain evidence="1">TNR-22</strain>
    </source>
</reference>
<organism evidence="1 2">
    <name type="scientific">Rhizobium alvei</name>
    <dbReference type="NCBI Taxonomy" id="1132659"/>
    <lineage>
        <taxon>Bacteria</taxon>
        <taxon>Pseudomonadati</taxon>
        <taxon>Pseudomonadota</taxon>
        <taxon>Alphaproteobacteria</taxon>
        <taxon>Hyphomicrobiales</taxon>
        <taxon>Rhizobiaceae</taxon>
        <taxon>Rhizobium/Agrobacterium group</taxon>
        <taxon>Rhizobium</taxon>
    </lineage>
</organism>
<accession>A0ABT8YJ63</accession>